<comment type="similarity">
    <text evidence="1">Belongs to the SPATA2 family.</text>
</comment>
<dbReference type="InterPro" id="IPR048839">
    <property type="entry name" value="SPATA2_PUB-like"/>
</dbReference>
<dbReference type="GO" id="GO:0005737">
    <property type="term" value="C:cytoplasm"/>
    <property type="evidence" value="ECO:0007669"/>
    <property type="project" value="TreeGrafter"/>
</dbReference>
<organism evidence="4 5">
    <name type="scientific">Seriola lalandi dorsalis</name>
    <dbReference type="NCBI Taxonomy" id="1841481"/>
    <lineage>
        <taxon>Eukaryota</taxon>
        <taxon>Metazoa</taxon>
        <taxon>Chordata</taxon>
        <taxon>Craniata</taxon>
        <taxon>Vertebrata</taxon>
        <taxon>Euteleostomi</taxon>
        <taxon>Actinopterygii</taxon>
        <taxon>Neopterygii</taxon>
        <taxon>Teleostei</taxon>
        <taxon>Neoteleostei</taxon>
        <taxon>Acanthomorphata</taxon>
        <taxon>Carangaria</taxon>
        <taxon>Carangiformes</taxon>
        <taxon>Carangidae</taxon>
        <taxon>Seriola</taxon>
    </lineage>
</organism>
<dbReference type="OrthoDB" id="9837000at2759"/>
<dbReference type="STRING" id="1841481.ENSSLDP00000005461"/>
<dbReference type="PANTHER" id="PTHR15326:SF7">
    <property type="entry name" value="SPERMATOGENESIS-ASSOCIATED PROTEIN 2-LIKE PROTEIN"/>
    <property type="match status" value="1"/>
</dbReference>
<evidence type="ECO:0000259" key="3">
    <source>
        <dbReference type="Pfam" id="PF21388"/>
    </source>
</evidence>
<feature type="compositionally biased region" description="Basic and acidic residues" evidence="2">
    <location>
        <begin position="338"/>
        <end position="349"/>
    </location>
</feature>
<dbReference type="SUPFAM" id="SSF143503">
    <property type="entry name" value="PUG domain-like"/>
    <property type="match status" value="1"/>
</dbReference>
<dbReference type="AlphaFoldDB" id="A0A3B4WM39"/>
<dbReference type="Ensembl" id="ENSSLDT00000005637.1">
    <property type="protein sequence ID" value="ENSSLDP00000005461.1"/>
    <property type="gene ID" value="ENSSLDG00000004357.1"/>
</dbReference>
<dbReference type="Gene3D" id="1.20.58.2190">
    <property type="match status" value="1"/>
</dbReference>
<accession>A0A3B4WM39</accession>
<protein>
    <submittedName>
        <fullName evidence="4">Spermatogenesis associated 2 like</fullName>
    </submittedName>
</protein>
<reference evidence="4" key="1">
    <citation type="submission" date="2025-08" db="UniProtKB">
        <authorList>
            <consortium name="Ensembl"/>
        </authorList>
    </citation>
    <scope>IDENTIFICATION</scope>
</reference>
<dbReference type="Proteomes" id="UP000261360">
    <property type="component" value="Unplaced"/>
</dbReference>
<keyword evidence="5" id="KW-1185">Reference proteome</keyword>
<reference evidence="4" key="2">
    <citation type="submission" date="2025-09" db="UniProtKB">
        <authorList>
            <consortium name="Ensembl"/>
        </authorList>
    </citation>
    <scope>IDENTIFICATION</scope>
</reference>
<name>A0A3B4WM39_SERLL</name>
<dbReference type="PANTHER" id="PTHR15326">
    <property type="entry name" value="SPERMATOGENESIS-ASSOCIATED PROTEIN 2/TAMOZHENNIC"/>
    <property type="match status" value="1"/>
</dbReference>
<dbReference type="Pfam" id="PF21388">
    <property type="entry name" value="SPATA2_PUB-like"/>
    <property type="match status" value="1"/>
</dbReference>
<evidence type="ECO:0000313" key="4">
    <source>
        <dbReference type="Ensembl" id="ENSSLDP00000005461.1"/>
    </source>
</evidence>
<dbReference type="GeneTree" id="ENSGT00530000063956"/>
<dbReference type="KEGG" id="slal:111647801"/>
<dbReference type="InterPro" id="IPR036339">
    <property type="entry name" value="PUB-like_dom_sf"/>
</dbReference>
<proteinExistence type="inferred from homology"/>
<evidence type="ECO:0000256" key="1">
    <source>
        <dbReference type="ARBA" id="ARBA00038142"/>
    </source>
</evidence>
<feature type="region of interest" description="Disordered" evidence="2">
    <location>
        <begin position="320"/>
        <end position="349"/>
    </location>
</feature>
<feature type="domain" description="Spermatogenesis-associated protein 2 PUB-like" evidence="3">
    <location>
        <begin position="93"/>
        <end position="216"/>
    </location>
</feature>
<feature type="region of interest" description="Disordered" evidence="2">
    <location>
        <begin position="260"/>
        <end position="295"/>
    </location>
</feature>
<evidence type="ECO:0000256" key="2">
    <source>
        <dbReference type="SAM" id="MobiDB-lite"/>
    </source>
</evidence>
<feature type="compositionally biased region" description="Polar residues" evidence="2">
    <location>
        <begin position="322"/>
        <end position="333"/>
    </location>
</feature>
<dbReference type="RefSeq" id="XP_023253240.1">
    <property type="nucleotide sequence ID" value="XM_023397472.1"/>
</dbReference>
<dbReference type="CTD" id="124044"/>
<sequence>MIEMSNSKQRASDLKNAYDHSLEQQIMGRGSNLACRDEELWKQVEGPLRDGDAQETHCLGLDPLSVMEESLKAAAMASATRAARGGQVKARGGLQGLAKAFEVLEQAALNLYLGPWREEYKVVKMYSGMFTHYIKPVLSMPQIKKLFGLLGYQPSSSRHEQLFLQALAASLDELLHLSCAFYLARCECRLLQAALGKHVGEPQWELSLVRERQRGNNLQVALENTKKTLKVKQPLMEPLDGEMDMDLYTDEHVNGRQREALVNDDESPRSLAWLTPSSASPAPVKTQSNGMTSLSSSSTSLAVTQQVCISTLNCQLPKVSPLESQGTRSSASKRQSRHPYEESGFDKAESQSVSLQLEAMELCRSDAEANHFCSCLQSSTVYPNRCIECNTLHNITCDLHQQCIMKNHSIVTSYNMAEEMKEQGAESAQSESLRVSDRAIPTLTSSSSAAMSSLVRYHDPESINPSLPPITYHDCCNLAQLDPQVLCHTCSVFHTRSCRDVDGCQRQHHTIKKLEVCACGRTCPRNPLVLCRYCGKEYCRDCWYRNPVVCTCGQTFDQSSSV</sequence>
<feature type="compositionally biased region" description="Polar residues" evidence="2">
    <location>
        <begin position="275"/>
        <end position="291"/>
    </location>
</feature>
<evidence type="ECO:0000313" key="5">
    <source>
        <dbReference type="Proteomes" id="UP000261360"/>
    </source>
</evidence>
<dbReference type="GeneID" id="111647801"/>